<evidence type="ECO:0000256" key="2">
    <source>
        <dbReference type="ARBA" id="ARBA00005102"/>
    </source>
</evidence>
<dbReference type="Proteomes" id="UP000706039">
    <property type="component" value="Unassembled WGS sequence"/>
</dbReference>
<evidence type="ECO:0000256" key="4">
    <source>
        <dbReference type="ARBA" id="ARBA00022630"/>
    </source>
</evidence>
<evidence type="ECO:0000256" key="8">
    <source>
        <dbReference type="ARBA" id="ARBA00040394"/>
    </source>
</evidence>
<comment type="pathway">
    <text evidence="2">Siderophore biosynthesis; mycobactin biosynthesis.</text>
</comment>
<name>A0ABS7PKE1_9SPHN</name>
<dbReference type="InterPro" id="IPR046373">
    <property type="entry name" value="Acyl-CoA_Oxase/DH_mid-dom_sf"/>
</dbReference>
<dbReference type="Gene3D" id="1.20.140.10">
    <property type="entry name" value="Butyryl-CoA Dehydrogenase, subunit A, domain 3"/>
    <property type="match status" value="1"/>
</dbReference>
<evidence type="ECO:0000256" key="7">
    <source>
        <dbReference type="ARBA" id="ARBA00037085"/>
    </source>
</evidence>
<dbReference type="InterPro" id="IPR013786">
    <property type="entry name" value="AcylCoA_DH/ox_N"/>
</dbReference>
<dbReference type="InterPro" id="IPR009075">
    <property type="entry name" value="AcylCo_DH/oxidase_C"/>
</dbReference>
<evidence type="ECO:0000259" key="12">
    <source>
        <dbReference type="Pfam" id="PF02770"/>
    </source>
</evidence>
<dbReference type="PROSITE" id="PS00073">
    <property type="entry name" value="ACYL_COA_DH_2"/>
    <property type="match status" value="1"/>
</dbReference>
<comment type="similarity">
    <text evidence="3 10">Belongs to the acyl-CoA dehydrogenase family.</text>
</comment>
<evidence type="ECO:0000256" key="3">
    <source>
        <dbReference type="ARBA" id="ARBA00009347"/>
    </source>
</evidence>
<sequence length="421" mass="47090">MSRIEGYAPIHPVLPASDFRADRTIVPERRILEDQSVTPPQFLPIGRTIFSSEHDLFRANVRRFMQDFVIPNLDKWNRQCHPDRDVWLEAGKHGFLCVTTPEKYGGAGADRKYSAVLIEEQQRANAAGPGFVMHSEIVAGYIERFGDEAQKQAWLPRMARGEVIGSLAMTEPRGGSDLRAISTRAVVDGDDYLINGSKTFITNGYITDLIILAAKTEQDDGSSGLSLFLVEADRNGVSKSLPLDKVGQKAQDAAELFFDSVRIPRSNLLGRQGEGLRYLMQELAWERLMIAIRATAGCEVALESTVDYVKSRSAFGQKLVEFQNTRFKLAECKTKTQIARVYIDQCIDLASAGRLDAEASAMAKWWCTELQNRVLDECVQLHGGYGYMLEYPVARAWTDARAQMIYGGTNEIMKEIIARSF</sequence>
<dbReference type="Pfam" id="PF02771">
    <property type="entry name" value="Acyl-CoA_dh_N"/>
    <property type="match status" value="1"/>
</dbReference>
<dbReference type="Pfam" id="PF02770">
    <property type="entry name" value="Acyl-CoA_dh_M"/>
    <property type="match status" value="1"/>
</dbReference>
<proteinExistence type="inferred from homology"/>
<evidence type="ECO:0000256" key="5">
    <source>
        <dbReference type="ARBA" id="ARBA00022827"/>
    </source>
</evidence>
<dbReference type="InterPro" id="IPR006089">
    <property type="entry name" value="Acyl-CoA_DH_CS"/>
</dbReference>
<evidence type="ECO:0000256" key="9">
    <source>
        <dbReference type="ARBA" id="ARBA00042660"/>
    </source>
</evidence>
<dbReference type="SUPFAM" id="SSF56645">
    <property type="entry name" value="Acyl-CoA dehydrogenase NM domain-like"/>
    <property type="match status" value="1"/>
</dbReference>
<reference evidence="14 15" key="1">
    <citation type="submission" date="2021-08" db="EMBL/GenBank/DDBJ databases">
        <authorList>
            <person name="Tuo L."/>
        </authorList>
    </citation>
    <scope>NUCLEOTIDE SEQUENCE [LARGE SCALE GENOMIC DNA]</scope>
    <source>
        <strain evidence="14 15">JCM 31229</strain>
    </source>
</reference>
<keyword evidence="15" id="KW-1185">Reference proteome</keyword>
<dbReference type="InterPro" id="IPR036250">
    <property type="entry name" value="AcylCo_DH-like_C"/>
</dbReference>
<dbReference type="InterPro" id="IPR009100">
    <property type="entry name" value="AcylCoA_DH/oxidase_NM_dom_sf"/>
</dbReference>
<comment type="caution">
    <text evidence="14">The sequence shown here is derived from an EMBL/GenBank/DDBJ whole genome shotgun (WGS) entry which is preliminary data.</text>
</comment>
<protein>
    <recommendedName>
        <fullName evidence="8">Acyl-[acyl-carrier-protein] dehydrogenase MbtN</fullName>
    </recommendedName>
    <alternativeName>
        <fullName evidence="9">Mycobactin synthase protein N</fullName>
    </alternativeName>
</protein>
<evidence type="ECO:0000259" key="11">
    <source>
        <dbReference type="Pfam" id="PF00441"/>
    </source>
</evidence>
<evidence type="ECO:0000256" key="6">
    <source>
        <dbReference type="ARBA" id="ARBA00023002"/>
    </source>
</evidence>
<feature type="domain" description="Acyl-CoA oxidase/dehydrogenase middle" evidence="12">
    <location>
        <begin position="167"/>
        <end position="261"/>
    </location>
</feature>
<comment type="function">
    <text evidence="7">Catalyzes the dehydrogenation at the alpha-beta position of ACP-bound acyl chains. This results in the introduction of a double bond in the lipidic chain, which is further transferred to the epsilon-amino group of lysine residue in the mycobactin core by MbtK.</text>
</comment>
<dbReference type="PANTHER" id="PTHR48083">
    <property type="entry name" value="MEDIUM-CHAIN SPECIFIC ACYL-COA DEHYDROGENASE, MITOCHONDRIAL-RELATED"/>
    <property type="match status" value="1"/>
</dbReference>
<dbReference type="PROSITE" id="PS00072">
    <property type="entry name" value="ACYL_COA_DH_1"/>
    <property type="match status" value="1"/>
</dbReference>
<keyword evidence="6 10" id="KW-0560">Oxidoreductase</keyword>
<evidence type="ECO:0000313" key="15">
    <source>
        <dbReference type="Proteomes" id="UP000706039"/>
    </source>
</evidence>
<evidence type="ECO:0000256" key="10">
    <source>
        <dbReference type="RuleBase" id="RU362125"/>
    </source>
</evidence>
<evidence type="ECO:0000313" key="14">
    <source>
        <dbReference type="EMBL" id="MBY8821769.1"/>
    </source>
</evidence>
<dbReference type="PANTHER" id="PTHR48083:SF20">
    <property type="entry name" value="LONG-CHAIN SPECIFIC ACYL-COA DEHYDROGENASE, MITOCHONDRIAL"/>
    <property type="match status" value="1"/>
</dbReference>
<feature type="domain" description="Acyl-CoA dehydrogenase/oxidase N-terminal" evidence="13">
    <location>
        <begin position="52"/>
        <end position="162"/>
    </location>
</feature>
<dbReference type="InterPro" id="IPR006091">
    <property type="entry name" value="Acyl-CoA_Oxase/DH_mid-dom"/>
</dbReference>
<keyword evidence="4 10" id="KW-0285">Flavoprotein</keyword>
<evidence type="ECO:0000259" key="13">
    <source>
        <dbReference type="Pfam" id="PF02771"/>
    </source>
</evidence>
<dbReference type="InterPro" id="IPR037069">
    <property type="entry name" value="AcylCoA_DH/ox_N_sf"/>
</dbReference>
<dbReference type="Gene3D" id="2.40.110.10">
    <property type="entry name" value="Butyryl-CoA Dehydrogenase, subunit A, domain 2"/>
    <property type="match status" value="1"/>
</dbReference>
<dbReference type="Gene3D" id="1.10.540.10">
    <property type="entry name" value="Acyl-CoA dehydrogenase/oxidase, N-terminal domain"/>
    <property type="match status" value="1"/>
</dbReference>
<feature type="domain" description="Acyl-CoA dehydrogenase/oxidase C-terminal" evidence="11">
    <location>
        <begin position="273"/>
        <end position="420"/>
    </location>
</feature>
<evidence type="ECO:0000256" key="1">
    <source>
        <dbReference type="ARBA" id="ARBA00001974"/>
    </source>
</evidence>
<dbReference type="InterPro" id="IPR050741">
    <property type="entry name" value="Acyl-CoA_dehydrogenase"/>
</dbReference>
<organism evidence="14 15">
    <name type="scientific">Sphingomonas colocasiae</name>
    <dbReference type="NCBI Taxonomy" id="1848973"/>
    <lineage>
        <taxon>Bacteria</taxon>
        <taxon>Pseudomonadati</taxon>
        <taxon>Pseudomonadota</taxon>
        <taxon>Alphaproteobacteria</taxon>
        <taxon>Sphingomonadales</taxon>
        <taxon>Sphingomonadaceae</taxon>
        <taxon>Sphingomonas</taxon>
    </lineage>
</organism>
<keyword evidence="5 10" id="KW-0274">FAD</keyword>
<comment type="cofactor">
    <cofactor evidence="1 10">
        <name>FAD</name>
        <dbReference type="ChEBI" id="CHEBI:57692"/>
    </cofactor>
</comment>
<gene>
    <name evidence="14" type="ORF">K7G82_05670</name>
</gene>
<dbReference type="SUPFAM" id="SSF47203">
    <property type="entry name" value="Acyl-CoA dehydrogenase C-terminal domain-like"/>
    <property type="match status" value="1"/>
</dbReference>
<dbReference type="Pfam" id="PF00441">
    <property type="entry name" value="Acyl-CoA_dh_1"/>
    <property type="match status" value="1"/>
</dbReference>
<dbReference type="EMBL" id="JAINVV010000003">
    <property type="protein sequence ID" value="MBY8821769.1"/>
    <property type="molecule type" value="Genomic_DNA"/>
</dbReference>
<accession>A0ABS7PKE1</accession>